<keyword evidence="2" id="KW-1185">Reference proteome</keyword>
<organism evidence="1 2">
    <name type="scientific">Zizania palustris</name>
    <name type="common">Northern wild rice</name>
    <dbReference type="NCBI Taxonomy" id="103762"/>
    <lineage>
        <taxon>Eukaryota</taxon>
        <taxon>Viridiplantae</taxon>
        <taxon>Streptophyta</taxon>
        <taxon>Embryophyta</taxon>
        <taxon>Tracheophyta</taxon>
        <taxon>Spermatophyta</taxon>
        <taxon>Magnoliopsida</taxon>
        <taxon>Liliopsida</taxon>
        <taxon>Poales</taxon>
        <taxon>Poaceae</taxon>
        <taxon>BOP clade</taxon>
        <taxon>Oryzoideae</taxon>
        <taxon>Oryzeae</taxon>
        <taxon>Zizaniinae</taxon>
        <taxon>Zizania</taxon>
    </lineage>
</organism>
<accession>A0A8J5WAW6</accession>
<dbReference type="Proteomes" id="UP000729402">
    <property type="component" value="Unassembled WGS sequence"/>
</dbReference>
<evidence type="ECO:0000313" key="1">
    <source>
        <dbReference type="EMBL" id="KAG8087263.1"/>
    </source>
</evidence>
<reference evidence="1" key="2">
    <citation type="submission" date="2021-02" db="EMBL/GenBank/DDBJ databases">
        <authorList>
            <person name="Kimball J.A."/>
            <person name="Haas M.W."/>
            <person name="Macchietto M."/>
            <person name="Kono T."/>
            <person name="Duquette J."/>
            <person name="Shao M."/>
        </authorList>
    </citation>
    <scope>NUCLEOTIDE SEQUENCE</scope>
    <source>
        <tissue evidence="1">Fresh leaf tissue</tissue>
    </source>
</reference>
<sequence length="76" mass="8565">MLLRQAKQSAFTTVNSVILSASQQHFWMLPRQTTLLFSATVVRKKPQLCHIFSISNHHLKGFNSFSYSGGLVDLEA</sequence>
<evidence type="ECO:0000313" key="2">
    <source>
        <dbReference type="Proteomes" id="UP000729402"/>
    </source>
</evidence>
<comment type="caution">
    <text evidence="1">The sequence shown here is derived from an EMBL/GenBank/DDBJ whole genome shotgun (WGS) entry which is preliminary data.</text>
</comment>
<reference evidence="1" key="1">
    <citation type="journal article" date="2021" name="bioRxiv">
        <title>Whole Genome Assembly and Annotation of Northern Wild Rice, Zizania palustris L., Supports a Whole Genome Duplication in the Zizania Genus.</title>
        <authorList>
            <person name="Haas M."/>
            <person name="Kono T."/>
            <person name="Macchietto M."/>
            <person name="Millas R."/>
            <person name="McGilp L."/>
            <person name="Shao M."/>
            <person name="Duquette J."/>
            <person name="Hirsch C.N."/>
            <person name="Kimball J."/>
        </authorList>
    </citation>
    <scope>NUCLEOTIDE SEQUENCE</scope>
    <source>
        <tissue evidence="1">Fresh leaf tissue</tissue>
    </source>
</reference>
<protein>
    <submittedName>
        <fullName evidence="1">Uncharacterized protein</fullName>
    </submittedName>
</protein>
<gene>
    <name evidence="1" type="ORF">GUJ93_ZPchr0010g9623</name>
</gene>
<dbReference type="EMBL" id="JAAALK010000082">
    <property type="protein sequence ID" value="KAG8087263.1"/>
    <property type="molecule type" value="Genomic_DNA"/>
</dbReference>
<proteinExistence type="predicted"/>
<name>A0A8J5WAW6_ZIZPA</name>
<dbReference type="AlphaFoldDB" id="A0A8J5WAW6"/>